<protein>
    <submittedName>
        <fullName evidence="5">Uncharacterized protein DUF1524</fullName>
    </submittedName>
</protein>
<dbReference type="EMBL" id="VLLL01000006">
    <property type="protein sequence ID" value="TWJ12552.1"/>
    <property type="molecule type" value="Genomic_DNA"/>
</dbReference>
<evidence type="ECO:0000256" key="3">
    <source>
        <dbReference type="SAM" id="SignalP"/>
    </source>
</evidence>
<sequence>MTRTRSHITAAAITGIAAAAVLTGVSAGPASAETITVPLRTAVTDLPVADEQRDGYDRDLFPHWIDADGDDCNTRYEVLIAEAVKTPDVGTDCRLTGGEWYSWFDDVTADSPSDISVDHFVPLAEAWDSGAHAWTTEKRRDFANDLGDDRALAAVTISSNSSKGDRDPAEWLPENTSQTCRYVGEWVAVKLRWSLTVDQAEKSALTDLAADCPNEELTVEVVEGGDTTPPPATCGPFSESTAVTIPDTGIATSAVTVSDCEGTASADSVVTVDITHPDAGDLSIWLYTPDGDHHVLKRTGDSGEDVRAEYRVDLSAEDRSGTWTLSVKDYASGGTGTIDSWSIGL</sequence>
<dbReference type="AlphaFoldDB" id="A0A562V403"/>
<evidence type="ECO:0000256" key="2">
    <source>
        <dbReference type="ARBA" id="ARBA00022801"/>
    </source>
</evidence>
<reference evidence="5 6" key="1">
    <citation type="journal article" date="2013" name="Stand. Genomic Sci.">
        <title>Genomic Encyclopedia of Type Strains, Phase I: The one thousand microbial genomes (KMG-I) project.</title>
        <authorList>
            <person name="Kyrpides N.C."/>
            <person name="Woyke T."/>
            <person name="Eisen J.A."/>
            <person name="Garrity G."/>
            <person name="Lilburn T.G."/>
            <person name="Beck B.J."/>
            <person name="Whitman W.B."/>
            <person name="Hugenholtz P."/>
            <person name="Klenk H.P."/>
        </authorList>
    </citation>
    <scope>NUCLEOTIDE SEQUENCE [LARGE SCALE GENOMIC DNA]</scope>
    <source>
        <strain evidence="5 6">DSM 45044</strain>
    </source>
</reference>
<dbReference type="Pfam" id="PF01483">
    <property type="entry name" value="P_proprotein"/>
    <property type="match status" value="1"/>
</dbReference>
<organism evidence="5 6">
    <name type="scientific">Stackebrandtia albiflava</name>
    <dbReference type="NCBI Taxonomy" id="406432"/>
    <lineage>
        <taxon>Bacteria</taxon>
        <taxon>Bacillati</taxon>
        <taxon>Actinomycetota</taxon>
        <taxon>Actinomycetes</taxon>
        <taxon>Glycomycetales</taxon>
        <taxon>Glycomycetaceae</taxon>
        <taxon>Stackebrandtia</taxon>
    </lineage>
</organism>
<dbReference type="GO" id="GO:0004252">
    <property type="term" value="F:serine-type endopeptidase activity"/>
    <property type="evidence" value="ECO:0007669"/>
    <property type="project" value="InterPro"/>
</dbReference>
<dbReference type="InterPro" id="IPR008979">
    <property type="entry name" value="Galactose-bd-like_sf"/>
</dbReference>
<dbReference type="PROSITE" id="PS51829">
    <property type="entry name" value="P_HOMO_B"/>
    <property type="match status" value="1"/>
</dbReference>
<keyword evidence="3" id="KW-0732">Signal</keyword>
<keyword evidence="1" id="KW-0645">Protease</keyword>
<dbReference type="OrthoDB" id="5196645at2"/>
<gene>
    <name evidence="5" type="ORF">LX16_3312</name>
</gene>
<keyword evidence="6" id="KW-1185">Reference proteome</keyword>
<proteinExistence type="predicted"/>
<dbReference type="Pfam" id="PF07510">
    <property type="entry name" value="GmrSD_C"/>
    <property type="match status" value="1"/>
</dbReference>
<dbReference type="RefSeq" id="WP_147139771.1">
    <property type="nucleotide sequence ID" value="NZ_BAABIJ010000002.1"/>
</dbReference>
<comment type="caution">
    <text evidence="5">The sequence shown here is derived from an EMBL/GenBank/DDBJ whole genome shotgun (WGS) entry which is preliminary data.</text>
</comment>
<feature type="domain" description="P/Homo B" evidence="4">
    <location>
        <begin position="228"/>
        <end position="345"/>
    </location>
</feature>
<evidence type="ECO:0000256" key="1">
    <source>
        <dbReference type="ARBA" id="ARBA00022670"/>
    </source>
</evidence>
<feature type="chain" id="PRO_5022147228" evidence="3">
    <location>
        <begin position="33"/>
        <end position="345"/>
    </location>
</feature>
<evidence type="ECO:0000313" key="5">
    <source>
        <dbReference type="EMBL" id="TWJ12552.1"/>
    </source>
</evidence>
<dbReference type="SUPFAM" id="SSF49785">
    <property type="entry name" value="Galactose-binding domain-like"/>
    <property type="match status" value="1"/>
</dbReference>
<dbReference type="Proteomes" id="UP000321617">
    <property type="component" value="Unassembled WGS sequence"/>
</dbReference>
<dbReference type="InterPro" id="IPR002884">
    <property type="entry name" value="P_dom"/>
</dbReference>
<dbReference type="Gene3D" id="2.60.120.260">
    <property type="entry name" value="Galactose-binding domain-like"/>
    <property type="match status" value="1"/>
</dbReference>
<evidence type="ECO:0000259" key="4">
    <source>
        <dbReference type="PROSITE" id="PS51829"/>
    </source>
</evidence>
<dbReference type="PANTHER" id="PTHR24094:SF15">
    <property type="entry name" value="AMP-DEPENDENT SYNTHETASE_LIGASE DOMAIN-CONTAINING PROTEIN-RELATED"/>
    <property type="match status" value="1"/>
</dbReference>
<name>A0A562V403_9ACTN</name>
<dbReference type="InterPro" id="IPR011089">
    <property type="entry name" value="GmrSD_C"/>
</dbReference>
<dbReference type="PANTHER" id="PTHR24094">
    <property type="entry name" value="SECRETED PROTEIN"/>
    <property type="match status" value="1"/>
</dbReference>
<accession>A0A562V403</accession>
<feature type="signal peptide" evidence="3">
    <location>
        <begin position="1"/>
        <end position="32"/>
    </location>
</feature>
<dbReference type="GO" id="GO:0006508">
    <property type="term" value="P:proteolysis"/>
    <property type="evidence" value="ECO:0007669"/>
    <property type="project" value="UniProtKB-KW"/>
</dbReference>
<evidence type="ECO:0000313" key="6">
    <source>
        <dbReference type="Proteomes" id="UP000321617"/>
    </source>
</evidence>
<keyword evidence="2" id="KW-0378">Hydrolase</keyword>